<evidence type="ECO:0000313" key="1">
    <source>
        <dbReference type="EMBL" id="GGZ39574.1"/>
    </source>
</evidence>
<reference evidence="1" key="1">
    <citation type="journal article" date="2014" name="Int. J. Syst. Evol. Microbiol.">
        <title>Complete genome sequence of Corynebacterium casei LMG S-19264T (=DSM 44701T), isolated from a smear-ripened cheese.</title>
        <authorList>
            <consortium name="US DOE Joint Genome Institute (JGI-PGF)"/>
            <person name="Walter F."/>
            <person name="Albersmeier A."/>
            <person name="Kalinowski J."/>
            <person name="Ruckert C."/>
        </authorList>
    </citation>
    <scope>NUCLEOTIDE SEQUENCE</scope>
    <source>
        <strain evidence="1">KCTC 32296</strain>
    </source>
</reference>
<proteinExistence type="predicted"/>
<keyword evidence="2" id="KW-1185">Reference proteome</keyword>
<gene>
    <name evidence="1" type="ORF">GCM10011273_27720</name>
</gene>
<comment type="caution">
    <text evidence="1">The sequence shown here is derived from an EMBL/GenBank/DDBJ whole genome shotgun (WGS) entry which is preliminary data.</text>
</comment>
<sequence length="137" mass="15536">MSIRARLVFDVDDARRMITVKYFGDLDSKTIADTLAAQFQSLEQPWLYDSLFDMRRFEGVVVLDDLAQMARAWNQAARGRDAGRLTAIVSADPLTHARQKAYEAGLPLRIVRTFNELTEATQWLEAMRNATDPKLAS</sequence>
<evidence type="ECO:0000313" key="2">
    <source>
        <dbReference type="Proteomes" id="UP000662572"/>
    </source>
</evidence>
<dbReference type="Proteomes" id="UP000662572">
    <property type="component" value="Unassembled WGS sequence"/>
</dbReference>
<dbReference type="EMBL" id="BMZB01000004">
    <property type="protein sequence ID" value="GGZ39574.1"/>
    <property type="molecule type" value="Genomic_DNA"/>
</dbReference>
<name>A0A918UW07_9CAUL</name>
<accession>A0A918UW07</accession>
<reference evidence="1" key="2">
    <citation type="submission" date="2020-09" db="EMBL/GenBank/DDBJ databases">
        <authorList>
            <person name="Sun Q."/>
            <person name="Kim S."/>
        </authorList>
    </citation>
    <scope>NUCLEOTIDE SEQUENCE</scope>
    <source>
        <strain evidence="1">KCTC 32296</strain>
    </source>
</reference>
<dbReference type="RefSeq" id="WP_189487601.1">
    <property type="nucleotide sequence ID" value="NZ_BMZB01000004.1"/>
</dbReference>
<organism evidence="1 2">
    <name type="scientific">Asticcacaulis endophyticus</name>
    <dbReference type="NCBI Taxonomy" id="1395890"/>
    <lineage>
        <taxon>Bacteria</taxon>
        <taxon>Pseudomonadati</taxon>
        <taxon>Pseudomonadota</taxon>
        <taxon>Alphaproteobacteria</taxon>
        <taxon>Caulobacterales</taxon>
        <taxon>Caulobacteraceae</taxon>
        <taxon>Asticcacaulis</taxon>
    </lineage>
</organism>
<evidence type="ECO:0008006" key="3">
    <source>
        <dbReference type="Google" id="ProtNLM"/>
    </source>
</evidence>
<dbReference type="AlphaFoldDB" id="A0A918UW07"/>
<protein>
    <recommendedName>
        <fullName evidence="3">SpoIIAA-like</fullName>
    </recommendedName>
</protein>